<sequence>MNNLIPVPADFEDCVQHAINQDDKARSVVAQAVERGIERVYLVGCGGSHFGTYPAFDLLDRYAKGISTQRITSAELTSRNPVGLNEKSLVVAASHSGNTPETLAAAEFAKSKGALVAGISRQGENGLSRVGDVHLDYPDTISITEPKLVHNEQIAAALLEAFGAADKAEQLRVGIKALPGALRATKDEVAEAGERIADILSESPLSYIVGGGPAYGMAKMMSWCYFQEMQWMNSAAINAGDFFHGPFEMVTENTPLIALVAEDSSRPLGERVIRFGEKYTTQFGLVDTANLSLPGIPAESRPDLSVLALMSAERRVLDHVAARRGHDTSVRRYMYKVQY</sequence>
<dbReference type="RefSeq" id="WP_254749435.1">
    <property type="nucleotide sequence ID" value="NZ_JANCLV010000004.1"/>
</dbReference>
<dbReference type="SUPFAM" id="SSF53697">
    <property type="entry name" value="SIS domain"/>
    <property type="match status" value="1"/>
</dbReference>
<dbReference type="PANTHER" id="PTHR10937:SF14">
    <property type="entry name" value="FRUCTOSELYSINE 6-PHOSPHATE DEGLYCASE"/>
    <property type="match status" value="1"/>
</dbReference>
<name>A0ABT1LPN2_9MICC</name>
<dbReference type="Gene3D" id="3.40.50.10490">
    <property type="entry name" value="Glucose-6-phosphate isomerase like protein, domain 1"/>
    <property type="match status" value="2"/>
</dbReference>
<reference evidence="2 3" key="1">
    <citation type="submission" date="2022-06" db="EMBL/GenBank/DDBJ databases">
        <title>Pseudarthrobacter sp. strain RMG13 Genome sequencing and assembly.</title>
        <authorList>
            <person name="Kim I."/>
        </authorList>
    </citation>
    <scope>NUCLEOTIDE SEQUENCE [LARGE SCALE GENOMIC DNA]</scope>
    <source>
        <strain evidence="2 3">RMG13</strain>
    </source>
</reference>
<accession>A0ABT1LPN2</accession>
<proteinExistence type="predicted"/>
<protein>
    <submittedName>
        <fullName evidence="2">SIS domain-containing protein</fullName>
    </submittedName>
</protein>
<organism evidence="2 3">
    <name type="scientific">Pseudarthrobacter humi</name>
    <dbReference type="NCBI Taxonomy" id="2952523"/>
    <lineage>
        <taxon>Bacteria</taxon>
        <taxon>Bacillati</taxon>
        <taxon>Actinomycetota</taxon>
        <taxon>Actinomycetes</taxon>
        <taxon>Micrococcales</taxon>
        <taxon>Micrococcaceae</taxon>
        <taxon>Pseudarthrobacter</taxon>
    </lineage>
</organism>
<dbReference type="PROSITE" id="PS51464">
    <property type="entry name" value="SIS"/>
    <property type="match status" value="1"/>
</dbReference>
<evidence type="ECO:0000313" key="3">
    <source>
        <dbReference type="Proteomes" id="UP001524318"/>
    </source>
</evidence>
<dbReference type="InterPro" id="IPR001347">
    <property type="entry name" value="SIS_dom"/>
</dbReference>
<keyword evidence="3" id="KW-1185">Reference proteome</keyword>
<evidence type="ECO:0000259" key="1">
    <source>
        <dbReference type="PROSITE" id="PS51464"/>
    </source>
</evidence>
<dbReference type="Pfam" id="PF01380">
    <property type="entry name" value="SIS"/>
    <property type="match status" value="1"/>
</dbReference>
<evidence type="ECO:0000313" key="2">
    <source>
        <dbReference type="EMBL" id="MCP8999849.1"/>
    </source>
</evidence>
<feature type="domain" description="SIS" evidence="1">
    <location>
        <begin position="29"/>
        <end position="164"/>
    </location>
</feature>
<dbReference type="InterPro" id="IPR046348">
    <property type="entry name" value="SIS_dom_sf"/>
</dbReference>
<dbReference type="EMBL" id="JANCLV010000004">
    <property type="protein sequence ID" value="MCP8999849.1"/>
    <property type="molecule type" value="Genomic_DNA"/>
</dbReference>
<gene>
    <name evidence="2" type="ORF">NFC73_08910</name>
</gene>
<dbReference type="Proteomes" id="UP001524318">
    <property type="component" value="Unassembled WGS sequence"/>
</dbReference>
<comment type="caution">
    <text evidence="2">The sequence shown here is derived from an EMBL/GenBank/DDBJ whole genome shotgun (WGS) entry which is preliminary data.</text>
</comment>
<dbReference type="PANTHER" id="PTHR10937">
    <property type="entry name" value="GLUCOSAMINE--FRUCTOSE-6-PHOSPHATE AMINOTRANSFERASE, ISOMERIZING"/>
    <property type="match status" value="1"/>
</dbReference>